<name>A0ABV5YIB9_9ACTN</name>
<dbReference type="Gene3D" id="1.20.1250.20">
    <property type="entry name" value="MFS general substrate transporter like domains"/>
    <property type="match status" value="1"/>
</dbReference>
<reference evidence="2 3" key="1">
    <citation type="submission" date="2024-09" db="EMBL/GenBank/DDBJ databases">
        <authorList>
            <person name="Sun Q."/>
            <person name="Mori K."/>
        </authorList>
    </citation>
    <scope>NUCLEOTIDE SEQUENCE [LARGE SCALE GENOMIC DNA]</scope>
    <source>
        <strain evidence="2 3">TBRC 0563</strain>
    </source>
</reference>
<dbReference type="InterPro" id="IPR036259">
    <property type="entry name" value="MFS_trans_sf"/>
</dbReference>
<evidence type="ECO:0000313" key="2">
    <source>
        <dbReference type="EMBL" id="MFB9834794.1"/>
    </source>
</evidence>
<evidence type="ECO:0000256" key="1">
    <source>
        <dbReference type="SAM" id="Phobius"/>
    </source>
</evidence>
<evidence type="ECO:0000313" key="3">
    <source>
        <dbReference type="Proteomes" id="UP001589627"/>
    </source>
</evidence>
<dbReference type="EMBL" id="JBHLZP010000159">
    <property type="protein sequence ID" value="MFB9834794.1"/>
    <property type="molecule type" value="Genomic_DNA"/>
</dbReference>
<accession>A0ABV5YIB9</accession>
<keyword evidence="3" id="KW-1185">Reference proteome</keyword>
<proteinExistence type="predicted"/>
<evidence type="ECO:0008006" key="4">
    <source>
        <dbReference type="Google" id="ProtNLM"/>
    </source>
</evidence>
<keyword evidence="1" id="KW-0812">Transmembrane</keyword>
<comment type="caution">
    <text evidence="2">The sequence shown here is derived from an EMBL/GenBank/DDBJ whole genome shotgun (WGS) entry which is preliminary data.</text>
</comment>
<dbReference type="PANTHER" id="PTHR23542:SF1">
    <property type="entry name" value="MAJOR FACILITATOR SUPERFAMILY (MFS) PROFILE DOMAIN-CONTAINING PROTEIN"/>
    <property type="match status" value="1"/>
</dbReference>
<feature type="transmembrane region" description="Helical" evidence="1">
    <location>
        <begin position="87"/>
        <end position="105"/>
    </location>
</feature>
<feature type="transmembrane region" description="Helical" evidence="1">
    <location>
        <begin position="20"/>
        <end position="42"/>
    </location>
</feature>
<keyword evidence="1" id="KW-1133">Transmembrane helix</keyword>
<gene>
    <name evidence="2" type="ORF">ACFFNX_21645</name>
</gene>
<dbReference type="Proteomes" id="UP001589627">
    <property type="component" value="Unassembled WGS sequence"/>
</dbReference>
<dbReference type="RefSeq" id="WP_378205083.1">
    <property type="nucleotide sequence ID" value="NZ_JBHLZP010000159.1"/>
</dbReference>
<protein>
    <recommendedName>
        <fullName evidence="4">MFS transporter</fullName>
    </recommendedName>
</protein>
<feature type="transmembrane region" description="Helical" evidence="1">
    <location>
        <begin position="49"/>
        <end position="67"/>
    </location>
</feature>
<keyword evidence="1" id="KW-0472">Membrane</keyword>
<sequence>MSSSAPSYRAVLHTPHVRRVFGAALLGRSSYGIVPLALVLALTGATRSYAVAGGVMALFALTVSVLAPVRAGLIDRYGPRRALPPMAVAYALVLTALAAATWPRHRCSAPWPWRRARAPHRWAR</sequence>
<organism evidence="2 3">
    <name type="scientific">Actinoallomurus acaciae</name>
    <dbReference type="NCBI Taxonomy" id="502577"/>
    <lineage>
        <taxon>Bacteria</taxon>
        <taxon>Bacillati</taxon>
        <taxon>Actinomycetota</taxon>
        <taxon>Actinomycetes</taxon>
        <taxon>Streptosporangiales</taxon>
        <taxon>Thermomonosporaceae</taxon>
        <taxon>Actinoallomurus</taxon>
    </lineage>
</organism>
<dbReference type="PANTHER" id="PTHR23542">
    <property type="match status" value="1"/>
</dbReference>
<dbReference type="SUPFAM" id="SSF103473">
    <property type="entry name" value="MFS general substrate transporter"/>
    <property type="match status" value="1"/>
</dbReference>